<keyword evidence="4 7" id="KW-0812">Transmembrane</keyword>
<feature type="transmembrane region" description="Helical" evidence="7">
    <location>
        <begin position="7"/>
        <end position="34"/>
    </location>
</feature>
<evidence type="ECO:0000256" key="3">
    <source>
        <dbReference type="ARBA" id="ARBA00022475"/>
    </source>
</evidence>
<dbReference type="EMBL" id="CP007141">
    <property type="protein sequence ID" value="AJC73712.1"/>
    <property type="molecule type" value="Genomic_DNA"/>
</dbReference>
<gene>
    <name evidence="9" type="ORF">AJ81_05265</name>
</gene>
<feature type="transmembrane region" description="Helical" evidence="7">
    <location>
        <begin position="202"/>
        <end position="222"/>
    </location>
</feature>
<dbReference type="CDD" id="cd06261">
    <property type="entry name" value="TM_PBP2"/>
    <property type="match status" value="1"/>
</dbReference>
<evidence type="ECO:0000256" key="7">
    <source>
        <dbReference type="RuleBase" id="RU363032"/>
    </source>
</evidence>
<evidence type="ECO:0000256" key="4">
    <source>
        <dbReference type="ARBA" id="ARBA00022692"/>
    </source>
</evidence>
<evidence type="ECO:0000313" key="9">
    <source>
        <dbReference type="EMBL" id="AJC73712.1"/>
    </source>
</evidence>
<keyword evidence="5 7" id="KW-1133">Transmembrane helix</keyword>
<reference evidence="9 10" key="1">
    <citation type="submission" date="2014-01" db="EMBL/GenBank/DDBJ databases">
        <title>Genome sequencing of Thermotog hypogea.</title>
        <authorList>
            <person name="Zhang X."/>
            <person name="Alvare G."/>
            <person name="Fristensky B."/>
            <person name="Chen L."/>
            <person name="Suen T."/>
            <person name="Chen Q."/>
            <person name="Ma K."/>
        </authorList>
    </citation>
    <scope>NUCLEOTIDE SEQUENCE [LARGE SCALE GENOMIC DNA]</scope>
    <source>
        <strain evidence="9 10">DSM 11164</strain>
    </source>
</reference>
<dbReference type="PROSITE" id="PS50928">
    <property type="entry name" value="ABC_TM1"/>
    <property type="match status" value="1"/>
</dbReference>
<evidence type="ECO:0000259" key="8">
    <source>
        <dbReference type="PROSITE" id="PS50928"/>
    </source>
</evidence>
<keyword evidence="3" id="KW-1003">Cell membrane</keyword>
<dbReference type="PaxDb" id="1123384-AJ81_05265"/>
<dbReference type="PATRIC" id="fig|1123384.7.peg.1039"/>
<organism evidence="9 10">
    <name type="scientific">Pseudothermotoga hypogea DSM 11164 = NBRC 106472</name>
    <dbReference type="NCBI Taxonomy" id="1123384"/>
    <lineage>
        <taxon>Bacteria</taxon>
        <taxon>Thermotogati</taxon>
        <taxon>Thermotogota</taxon>
        <taxon>Thermotogae</taxon>
        <taxon>Thermotogales</taxon>
        <taxon>Thermotogaceae</taxon>
        <taxon>Pseudothermotoga</taxon>
    </lineage>
</organism>
<dbReference type="KEGG" id="phy:AJ81_05265"/>
<dbReference type="AlphaFoldDB" id="A0A0X1KR24"/>
<dbReference type="Gene3D" id="1.10.3720.10">
    <property type="entry name" value="MetI-like"/>
    <property type="match status" value="1"/>
</dbReference>
<dbReference type="SUPFAM" id="SSF161098">
    <property type="entry name" value="MetI-like"/>
    <property type="match status" value="1"/>
</dbReference>
<sequence>MKRQYYAWLFLLPNLVIFTIFVVTPALSSFYYALTDYDMVRFSGKFIGLANFRYLFGGASDFGRVLLRTFMYSAMVVPIAFFTSLFLAVITSSDLIKGKAFLRALFYWPWLLSPSIIGVSWKWFLDYDAGLINILLLKNGASPIPWLLDRRLAFLSVVLVTVWNVAGYFMVMFNSALTAIPTEVYEAAALDGANRWVRFWKIIFPLLKPTAVLVLVLSTIMSMRSFEIIYVFTAGGPGTATTVLAQKIYYTAFLERKLGMASAMSVILFAILITLSLIQIRILEEEV</sequence>
<dbReference type="GO" id="GO:0005886">
    <property type="term" value="C:plasma membrane"/>
    <property type="evidence" value="ECO:0007669"/>
    <property type="project" value="UniProtKB-SubCell"/>
</dbReference>
<feature type="transmembrane region" description="Helical" evidence="7">
    <location>
        <begin position="152"/>
        <end position="171"/>
    </location>
</feature>
<dbReference type="InterPro" id="IPR035906">
    <property type="entry name" value="MetI-like_sf"/>
</dbReference>
<dbReference type="Proteomes" id="UP000077469">
    <property type="component" value="Chromosome"/>
</dbReference>
<evidence type="ECO:0000256" key="5">
    <source>
        <dbReference type="ARBA" id="ARBA00022989"/>
    </source>
</evidence>
<accession>A0A0X1KR24</accession>
<evidence type="ECO:0000256" key="6">
    <source>
        <dbReference type="ARBA" id="ARBA00023136"/>
    </source>
</evidence>
<protein>
    <submittedName>
        <fullName evidence="9">Sugar ABC transporter permease</fullName>
    </submittedName>
</protein>
<dbReference type="SUPFAM" id="SSF160964">
    <property type="entry name" value="MalF N-terminal region-like"/>
    <property type="match status" value="1"/>
</dbReference>
<feature type="transmembrane region" description="Helical" evidence="7">
    <location>
        <begin position="228"/>
        <end position="246"/>
    </location>
</feature>
<dbReference type="GO" id="GO:0055085">
    <property type="term" value="P:transmembrane transport"/>
    <property type="evidence" value="ECO:0007669"/>
    <property type="project" value="InterPro"/>
</dbReference>
<comment type="similarity">
    <text evidence="7">Belongs to the binding-protein-dependent transport system permease family.</text>
</comment>
<keyword evidence="10" id="KW-1185">Reference proteome</keyword>
<dbReference type="InterPro" id="IPR051393">
    <property type="entry name" value="ABC_transporter_permease"/>
</dbReference>
<comment type="subcellular location">
    <subcellularLocation>
        <location evidence="1 7">Cell membrane</location>
        <topology evidence="1 7">Multi-pass membrane protein</topology>
    </subcellularLocation>
</comment>
<dbReference type="InterPro" id="IPR000515">
    <property type="entry name" value="MetI-like"/>
</dbReference>
<evidence type="ECO:0000256" key="2">
    <source>
        <dbReference type="ARBA" id="ARBA00022448"/>
    </source>
</evidence>
<proteinExistence type="inferred from homology"/>
<dbReference type="PANTHER" id="PTHR30193">
    <property type="entry name" value="ABC TRANSPORTER PERMEASE PROTEIN"/>
    <property type="match status" value="1"/>
</dbReference>
<evidence type="ECO:0000313" key="10">
    <source>
        <dbReference type="Proteomes" id="UP000077469"/>
    </source>
</evidence>
<evidence type="ECO:0000256" key="1">
    <source>
        <dbReference type="ARBA" id="ARBA00004651"/>
    </source>
</evidence>
<keyword evidence="6 7" id="KW-0472">Membrane</keyword>
<feature type="transmembrane region" description="Helical" evidence="7">
    <location>
        <begin position="70"/>
        <end position="92"/>
    </location>
</feature>
<feature type="transmembrane region" description="Helical" evidence="7">
    <location>
        <begin position="104"/>
        <end position="124"/>
    </location>
</feature>
<dbReference type="PANTHER" id="PTHR30193:SF37">
    <property type="entry name" value="INNER MEMBRANE ABC TRANSPORTER PERMEASE PROTEIN YCJO"/>
    <property type="match status" value="1"/>
</dbReference>
<dbReference type="Pfam" id="PF00528">
    <property type="entry name" value="BPD_transp_1"/>
    <property type="match status" value="1"/>
</dbReference>
<keyword evidence="2 7" id="KW-0813">Transport</keyword>
<dbReference type="OrthoDB" id="9809173at2"/>
<feature type="transmembrane region" description="Helical" evidence="7">
    <location>
        <begin position="258"/>
        <end position="282"/>
    </location>
</feature>
<name>A0A0X1KR24_9THEM</name>
<dbReference type="STRING" id="1123384.AJ81_05265"/>
<dbReference type="RefSeq" id="WP_051368701.1">
    <property type="nucleotide sequence ID" value="NC_022795.1"/>
</dbReference>
<feature type="domain" description="ABC transmembrane type-1" evidence="8">
    <location>
        <begin position="66"/>
        <end position="279"/>
    </location>
</feature>